<name>A2GQ57_TRIV3</name>
<evidence type="ECO:0000313" key="2">
    <source>
        <dbReference type="EMBL" id="EAX80709.1"/>
    </source>
</evidence>
<accession>A2GQ57</accession>
<dbReference type="SMR" id="A2GQ57"/>
<evidence type="ECO:0000313" key="3">
    <source>
        <dbReference type="Proteomes" id="UP000001542"/>
    </source>
</evidence>
<keyword evidence="3" id="KW-1185">Reference proteome</keyword>
<feature type="coiled-coil region" evidence="1">
    <location>
        <begin position="17"/>
        <end position="79"/>
    </location>
</feature>
<reference evidence="2" key="2">
    <citation type="journal article" date="2007" name="Science">
        <title>Draft genome sequence of the sexually transmitted pathogen Trichomonas vaginalis.</title>
        <authorList>
            <person name="Carlton J.M."/>
            <person name="Hirt R.P."/>
            <person name="Silva J.C."/>
            <person name="Delcher A.L."/>
            <person name="Schatz M."/>
            <person name="Zhao Q."/>
            <person name="Wortman J.R."/>
            <person name="Bidwell S.L."/>
            <person name="Alsmark U.C.M."/>
            <person name="Besteiro S."/>
            <person name="Sicheritz-Ponten T."/>
            <person name="Noel C.J."/>
            <person name="Dacks J.B."/>
            <person name="Foster P.G."/>
            <person name="Simillion C."/>
            <person name="Van de Peer Y."/>
            <person name="Miranda-Saavedra D."/>
            <person name="Barton G.J."/>
            <person name="Westrop G.D."/>
            <person name="Mueller S."/>
            <person name="Dessi D."/>
            <person name="Fiori P.L."/>
            <person name="Ren Q."/>
            <person name="Paulsen I."/>
            <person name="Zhang H."/>
            <person name="Bastida-Corcuera F.D."/>
            <person name="Simoes-Barbosa A."/>
            <person name="Brown M.T."/>
            <person name="Hayes R.D."/>
            <person name="Mukherjee M."/>
            <person name="Okumura C.Y."/>
            <person name="Schneider R."/>
            <person name="Smith A.J."/>
            <person name="Vanacova S."/>
            <person name="Villalvazo M."/>
            <person name="Haas B.J."/>
            <person name="Pertea M."/>
            <person name="Feldblyum T.V."/>
            <person name="Utterback T.R."/>
            <person name="Shu C.L."/>
            <person name="Osoegawa K."/>
            <person name="de Jong P.J."/>
            <person name="Hrdy I."/>
            <person name="Horvathova L."/>
            <person name="Zubacova Z."/>
            <person name="Dolezal P."/>
            <person name="Malik S.B."/>
            <person name="Logsdon J.M. Jr."/>
            <person name="Henze K."/>
            <person name="Gupta A."/>
            <person name="Wang C.C."/>
            <person name="Dunne R.L."/>
            <person name="Upcroft J.A."/>
            <person name="Upcroft P."/>
            <person name="White O."/>
            <person name="Salzberg S.L."/>
            <person name="Tang P."/>
            <person name="Chiu C.-H."/>
            <person name="Lee Y.-S."/>
            <person name="Embley T.M."/>
            <person name="Coombs G.H."/>
            <person name="Mottram J.C."/>
            <person name="Tachezy J."/>
            <person name="Fraser-Liggett C.M."/>
            <person name="Johnson P.J."/>
        </authorList>
    </citation>
    <scope>NUCLEOTIDE SEQUENCE [LARGE SCALE GENOMIC DNA]</scope>
    <source>
        <strain evidence="2">G3</strain>
    </source>
</reference>
<gene>
    <name evidence="2" type="ORF">TVAG_350730</name>
</gene>
<dbReference type="Proteomes" id="UP000001542">
    <property type="component" value="Unassembled WGS sequence"/>
</dbReference>
<reference evidence="2" key="1">
    <citation type="submission" date="2006-10" db="EMBL/GenBank/DDBJ databases">
        <authorList>
            <person name="Amadeo P."/>
            <person name="Zhao Q."/>
            <person name="Wortman J."/>
            <person name="Fraser-Liggett C."/>
            <person name="Carlton J."/>
        </authorList>
    </citation>
    <scope>NUCLEOTIDE SEQUENCE</scope>
    <source>
        <strain evidence="2">G3</strain>
    </source>
</reference>
<dbReference type="VEuPathDB" id="TrichDB:TVAGG3_0487770"/>
<organism evidence="2 3">
    <name type="scientific">Trichomonas vaginalis (strain ATCC PRA-98 / G3)</name>
    <dbReference type="NCBI Taxonomy" id="412133"/>
    <lineage>
        <taxon>Eukaryota</taxon>
        <taxon>Metamonada</taxon>
        <taxon>Parabasalia</taxon>
        <taxon>Trichomonadida</taxon>
        <taxon>Trichomonadidae</taxon>
        <taxon>Trichomonas</taxon>
    </lineage>
</organism>
<dbReference type="KEGG" id="tva:4738156"/>
<evidence type="ECO:0000256" key="1">
    <source>
        <dbReference type="SAM" id="Coils"/>
    </source>
</evidence>
<protein>
    <submittedName>
        <fullName evidence="2">Uncharacterized protein</fullName>
    </submittedName>
</protein>
<proteinExistence type="predicted"/>
<dbReference type="RefSeq" id="XP_001293639.1">
    <property type="nucleotide sequence ID" value="XM_001293638.1"/>
</dbReference>
<dbReference type="InParanoid" id="A2GQ57"/>
<dbReference type="EMBL" id="DS118424">
    <property type="protein sequence ID" value="EAX80709.1"/>
    <property type="molecule type" value="Genomic_DNA"/>
</dbReference>
<keyword evidence="1" id="KW-0175">Coiled coil</keyword>
<dbReference type="AlphaFoldDB" id="A2GQ57"/>
<sequence>MSAESLDGYIYKAIFKHARLSTELKELKEANMKVKEQINAFIVLINKEFQTFIDNIAKLQSYTDKMIEKSNRMEEEKNAEVNNLKVALDRIQMYLKQKLKDNNPERSTEIAKIQEIFENIDKNAVQQIIQAFNDNAFLYVSSKSDTKVEELPYVINS</sequence>
<dbReference type="VEuPathDB" id="TrichDB:TVAG_350730"/>